<dbReference type="EMBL" id="GL888602">
    <property type="protein sequence ID" value="EGI59183.1"/>
    <property type="molecule type" value="Genomic_DNA"/>
</dbReference>
<protein>
    <submittedName>
        <fullName evidence="1">Uncharacterized protein</fullName>
    </submittedName>
</protein>
<reference evidence="1" key="1">
    <citation type="submission" date="2011-02" db="EMBL/GenBank/DDBJ databases">
        <title>The genome of the leaf-cutting ant Acromyrmex echinatior suggests key adaptations to social evolution and fungus farming.</title>
        <authorList>
            <person name="Nygaard S."/>
            <person name="Zhang G."/>
        </authorList>
    </citation>
    <scope>NUCLEOTIDE SEQUENCE</scope>
</reference>
<sequence length="228" mass="25465">MSRTTAPTHSNKRVGMTQSNVSSISMKFSHGMQKIRVQLPVEVLCSVLLSVIHHSYSVREKVRLEEMRVHVGIILVYSDTFYLDPPLPDQIYLPPFAEMRGWLGALDTSWLGRLGTYPNLGGLQTSPTEVLDLKAVAGRTGTSRKRPTGELYTGSTRLRTGASVRGTEDRKLVHWEHPALMNNNSQLDLAVASHWEVFQGILSGHHPIKLVLDLAIGDMQNFRKLCSH</sequence>
<name>F4X2Z5_ACREC</name>
<gene>
    <name evidence="1" type="ORF">G5I_12680</name>
</gene>
<evidence type="ECO:0000313" key="1">
    <source>
        <dbReference type="EMBL" id="EGI59183.1"/>
    </source>
</evidence>
<keyword evidence="2" id="KW-1185">Reference proteome</keyword>
<dbReference type="InParanoid" id="F4X2Z5"/>
<accession>F4X2Z5</accession>
<evidence type="ECO:0000313" key="2">
    <source>
        <dbReference type="Proteomes" id="UP000007755"/>
    </source>
</evidence>
<dbReference type="Proteomes" id="UP000007755">
    <property type="component" value="Unassembled WGS sequence"/>
</dbReference>
<organism evidence="2">
    <name type="scientific">Acromyrmex echinatior</name>
    <name type="common">Panamanian leafcutter ant</name>
    <name type="synonym">Acromyrmex octospinosus echinatior</name>
    <dbReference type="NCBI Taxonomy" id="103372"/>
    <lineage>
        <taxon>Eukaryota</taxon>
        <taxon>Metazoa</taxon>
        <taxon>Ecdysozoa</taxon>
        <taxon>Arthropoda</taxon>
        <taxon>Hexapoda</taxon>
        <taxon>Insecta</taxon>
        <taxon>Pterygota</taxon>
        <taxon>Neoptera</taxon>
        <taxon>Endopterygota</taxon>
        <taxon>Hymenoptera</taxon>
        <taxon>Apocrita</taxon>
        <taxon>Aculeata</taxon>
        <taxon>Formicoidea</taxon>
        <taxon>Formicidae</taxon>
        <taxon>Myrmicinae</taxon>
        <taxon>Acromyrmex</taxon>
    </lineage>
</organism>
<proteinExistence type="predicted"/>
<dbReference type="AlphaFoldDB" id="F4X2Z5"/>